<accession>A0AAD5ZP92</accession>
<keyword evidence="8" id="KW-1185">Reference proteome</keyword>
<dbReference type="PROSITE" id="PS51683">
    <property type="entry name" value="SAM_OMT_II"/>
    <property type="match status" value="1"/>
</dbReference>
<gene>
    <name evidence="7" type="ORF">LUZ61_005233</name>
</gene>
<evidence type="ECO:0000256" key="4">
    <source>
        <dbReference type="PIRSR" id="PIRSR005739-1"/>
    </source>
</evidence>
<dbReference type="FunFam" id="1.10.10.10:FF:000357">
    <property type="entry name" value="Caffeic acid 3-O-methyltransferase"/>
    <property type="match status" value="1"/>
</dbReference>
<name>A0AAD5ZP92_9POAL</name>
<dbReference type="InterPro" id="IPR001077">
    <property type="entry name" value="COMT_C"/>
</dbReference>
<dbReference type="Pfam" id="PF08100">
    <property type="entry name" value="Dimerisation"/>
    <property type="match status" value="1"/>
</dbReference>
<dbReference type="GO" id="GO:0008171">
    <property type="term" value="F:O-methyltransferase activity"/>
    <property type="evidence" value="ECO:0007669"/>
    <property type="project" value="InterPro"/>
</dbReference>
<keyword evidence="2" id="KW-0808">Transferase</keyword>
<organism evidence="7 8">
    <name type="scientific">Rhynchospora tenuis</name>
    <dbReference type="NCBI Taxonomy" id="198213"/>
    <lineage>
        <taxon>Eukaryota</taxon>
        <taxon>Viridiplantae</taxon>
        <taxon>Streptophyta</taxon>
        <taxon>Embryophyta</taxon>
        <taxon>Tracheophyta</taxon>
        <taxon>Spermatophyta</taxon>
        <taxon>Magnoliopsida</taxon>
        <taxon>Liliopsida</taxon>
        <taxon>Poales</taxon>
        <taxon>Cyperaceae</taxon>
        <taxon>Cyperoideae</taxon>
        <taxon>Rhynchosporeae</taxon>
        <taxon>Rhynchospora</taxon>
    </lineage>
</organism>
<evidence type="ECO:0000256" key="1">
    <source>
        <dbReference type="ARBA" id="ARBA00022603"/>
    </source>
</evidence>
<dbReference type="PANTHER" id="PTHR11746">
    <property type="entry name" value="O-METHYLTRANSFERASE"/>
    <property type="match status" value="1"/>
</dbReference>
<evidence type="ECO:0000313" key="7">
    <source>
        <dbReference type="EMBL" id="KAJ3701528.1"/>
    </source>
</evidence>
<protein>
    <submittedName>
        <fullName evidence="7">Uncharacterized protein</fullName>
    </submittedName>
</protein>
<dbReference type="GO" id="GO:0046983">
    <property type="term" value="F:protein dimerization activity"/>
    <property type="evidence" value="ECO:0007669"/>
    <property type="project" value="InterPro"/>
</dbReference>
<dbReference type="GO" id="GO:0032259">
    <property type="term" value="P:methylation"/>
    <property type="evidence" value="ECO:0007669"/>
    <property type="project" value="UniProtKB-KW"/>
</dbReference>
<dbReference type="SUPFAM" id="SSF46785">
    <property type="entry name" value="Winged helix' DNA-binding domain"/>
    <property type="match status" value="1"/>
</dbReference>
<feature type="domain" description="O-methyltransferase dimerisation" evidence="6">
    <location>
        <begin position="13"/>
        <end position="101"/>
    </location>
</feature>
<comment type="caution">
    <text evidence="7">The sequence shown here is derived from an EMBL/GenBank/DDBJ whole genome shotgun (WGS) entry which is preliminary data.</text>
</comment>
<dbReference type="InterPro" id="IPR036390">
    <property type="entry name" value="WH_DNA-bd_sf"/>
</dbReference>
<evidence type="ECO:0000259" key="6">
    <source>
        <dbReference type="Pfam" id="PF08100"/>
    </source>
</evidence>
<evidence type="ECO:0000256" key="3">
    <source>
        <dbReference type="ARBA" id="ARBA00022691"/>
    </source>
</evidence>
<dbReference type="InterPro" id="IPR036388">
    <property type="entry name" value="WH-like_DNA-bd_sf"/>
</dbReference>
<dbReference type="InterPro" id="IPR016461">
    <property type="entry name" value="COMT-like"/>
</dbReference>
<dbReference type="Gene3D" id="3.40.50.150">
    <property type="entry name" value="Vaccinia Virus protein VP39"/>
    <property type="match status" value="1"/>
</dbReference>
<proteinExistence type="predicted"/>
<dbReference type="AlphaFoldDB" id="A0AAD5ZP92"/>
<dbReference type="InterPro" id="IPR012967">
    <property type="entry name" value="COMT_dimerisation"/>
</dbReference>
<sequence>MEFLRMNMLGTPILQMTLMTSMELGILDILVKGCSSAQPMMTADDVAAQITTNNPQAAEMLERMLRLLASFNIVSCTLDKGADNKVARLYGPAPICKILTKNNYGFAIYLGMHQAFFNALYLLKDAVLEGGIPFNKAHGLAPFEYEVVDQNFGKIFNEAMKTKSTVTVKKMLQRYQGFTGIDVLVDVGGGVGTTLHMITSMYPHIKAINFDLPSVISHAPSILGVEHVGGDMFKSVPSGDAIFLKHILHDWSDGHCLKILKNCYDAVPRNGKVIIMETILPMNPEVNVRSQNPFIMDLMMMAFFGGKERTIEEYKALSKDAGFTGLKTTYIFGEISIIELTK</sequence>
<feature type="domain" description="O-methyltransferase C-terminal" evidence="5">
    <location>
        <begin position="122"/>
        <end position="323"/>
    </location>
</feature>
<keyword evidence="3" id="KW-0949">S-adenosyl-L-methionine</keyword>
<evidence type="ECO:0000313" key="8">
    <source>
        <dbReference type="Proteomes" id="UP001210211"/>
    </source>
</evidence>
<reference evidence="7 8" key="1">
    <citation type="journal article" date="2022" name="Cell">
        <title>Repeat-based holocentromeres influence genome architecture and karyotype evolution.</title>
        <authorList>
            <person name="Hofstatter P.G."/>
            <person name="Thangavel G."/>
            <person name="Lux T."/>
            <person name="Neumann P."/>
            <person name="Vondrak T."/>
            <person name="Novak P."/>
            <person name="Zhang M."/>
            <person name="Costa L."/>
            <person name="Castellani M."/>
            <person name="Scott A."/>
            <person name="Toegelov H."/>
            <person name="Fuchs J."/>
            <person name="Mata-Sucre Y."/>
            <person name="Dias Y."/>
            <person name="Vanzela A.L.L."/>
            <person name="Huettel B."/>
            <person name="Almeida C.C.S."/>
            <person name="Simkova H."/>
            <person name="Souza G."/>
            <person name="Pedrosa-Harand A."/>
            <person name="Macas J."/>
            <person name="Mayer K.F.X."/>
            <person name="Houben A."/>
            <person name="Marques A."/>
        </authorList>
    </citation>
    <scope>NUCLEOTIDE SEQUENCE [LARGE SCALE GENOMIC DNA]</scope>
    <source>
        <strain evidence="7">RhyTen1mFocal</strain>
    </source>
</reference>
<dbReference type="EMBL" id="JAMRDG010000001">
    <property type="protein sequence ID" value="KAJ3701528.1"/>
    <property type="molecule type" value="Genomic_DNA"/>
</dbReference>
<dbReference type="InterPro" id="IPR029063">
    <property type="entry name" value="SAM-dependent_MTases_sf"/>
</dbReference>
<dbReference type="Pfam" id="PF00891">
    <property type="entry name" value="Methyltransf_2"/>
    <property type="match status" value="1"/>
</dbReference>
<keyword evidence="1" id="KW-0489">Methyltransferase</keyword>
<evidence type="ECO:0000256" key="2">
    <source>
        <dbReference type="ARBA" id="ARBA00022679"/>
    </source>
</evidence>
<dbReference type="PIRSF" id="PIRSF005739">
    <property type="entry name" value="O-mtase"/>
    <property type="match status" value="1"/>
</dbReference>
<dbReference type="Gene3D" id="1.10.10.10">
    <property type="entry name" value="Winged helix-like DNA-binding domain superfamily/Winged helix DNA-binding domain"/>
    <property type="match status" value="1"/>
</dbReference>
<dbReference type="SUPFAM" id="SSF53335">
    <property type="entry name" value="S-adenosyl-L-methionine-dependent methyltransferases"/>
    <property type="match status" value="1"/>
</dbReference>
<dbReference type="Proteomes" id="UP001210211">
    <property type="component" value="Unassembled WGS sequence"/>
</dbReference>
<evidence type="ECO:0000259" key="5">
    <source>
        <dbReference type="Pfam" id="PF00891"/>
    </source>
</evidence>
<feature type="active site" description="Proton acceptor" evidence="4">
    <location>
        <position position="249"/>
    </location>
</feature>